<keyword evidence="3" id="KW-0731">Sigma factor</keyword>
<dbReference type="Gene3D" id="1.10.1740.10">
    <property type="match status" value="1"/>
</dbReference>
<sequence>MSNPTDEAKLWDQFRNGDNTAYETMYHRYVEELYSYGLRFAAHDPELVLDCIQDLFVYLWQRRDHLGPTGSIKYYLFKALRRRLDRRLHRPLSFAFFGALQAGHELKLSLSHEAEQVAHEWEEDHTRQLMTEIERLPSDQKEAVMLRYFEELTPQEIADVLAVSPRTVYRLLDRAVESLRNYFLLELMLFLGLQLL</sequence>
<name>A0A1G9A4H8_9BACT</name>
<dbReference type="NCBIfam" id="TIGR02937">
    <property type="entry name" value="sigma70-ECF"/>
    <property type="match status" value="1"/>
</dbReference>
<proteinExistence type="inferred from homology"/>
<dbReference type="InterPro" id="IPR007627">
    <property type="entry name" value="RNA_pol_sigma70_r2"/>
</dbReference>
<feature type="domain" description="RNA polymerase sigma factor 70 region 4 type 2" evidence="6">
    <location>
        <begin position="127"/>
        <end position="178"/>
    </location>
</feature>
<dbReference type="GO" id="GO:0016987">
    <property type="term" value="F:sigma factor activity"/>
    <property type="evidence" value="ECO:0007669"/>
    <property type="project" value="UniProtKB-KW"/>
</dbReference>
<dbReference type="Gene3D" id="1.10.10.10">
    <property type="entry name" value="Winged helix-like DNA-binding domain superfamily/Winged helix DNA-binding domain"/>
    <property type="match status" value="1"/>
</dbReference>
<dbReference type="GO" id="GO:0006352">
    <property type="term" value="P:DNA-templated transcription initiation"/>
    <property type="evidence" value="ECO:0007669"/>
    <property type="project" value="InterPro"/>
</dbReference>
<dbReference type="EMBL" id="FNFO01000002">
    <property type="protein sequence ID" value="SDK22208.1"/>
    <property type="molecule type" value="Genomic_DNA"/>
</dbReference>
<dbReference type="CDD" id="cd06171">
    <property type="entry name" value="Sigma70_r4"/>
    <property type="match status" value="1"/>
</dbReference>
<dbReference type="InterPro" id="IPR013249">
    <property type="entry name" value="RNA_pol_sigma70_r4_t2"/>
</dbReference>
<dbReference type="InterPro" id="IPR013325">
    <property type="entry name" value="RNA_pol_sigma_r2"/>
</dbReference>
<reference evidence="7 8" key="1">
    <citation type="submission" date="2016-10" db="EMBL/GenBank/DDBJ databases">
        <authorList>
            <person name="de Groot N.N."/>
        </authorList>
    </citation>
    <scope>NUCLEOTIDE SEQUENCE [LARGE SCALE GENOMIC DNA]</scope>
    <source>
        <strain evidence="7 8">DSM 25186</strain>
    </source>
</reference>
<feature type="domain" description="RNA polymerase sigma-70 region 2" evidence="5">
    <location>
        <begin position="25"/>
        <end position="88"/>
    </location>
</feature>
<dbReference type="STRING" id="1075417.SAMN05421823_102179"/>
<dbReference type="PANTHER" id="PTHR43133:SF46">
    <property type="entry name" value="RNA POLYMERASE SIGMA-70 FACTOR ECF SUBFAMILY"/>
    <property type="match status" value="1"/>
</dbReference>
<dbReference type="AlphaFoldDB" id="A0A1G9A4H8"/>
<dbReference type="InterPro" id="IPR036388">
    <property type="entry name" value="WH-like_DNA-bd_sf"/>
</dbReference>
<evidence type="ECO:0000259" key="6">
    <source>
        <dbReference type="Pfam" id="PF08281"/>
    </source>
</evidence>
<accession>A0A1G9A4H8</accession>
<evidence type="ECO:0000313" key="7">
    <source>
        <dbReference type="EMBL" id="SDK22208.1"/>
    </source>
</evidence>
<evidence type="ECO:0000256" key="1">
    <source>
        <dbReference type="ARBA" id="ARBA00010641"/>
    </source>
</evidence>
<protein>
    <submittedName>
        <fullName evidence="7">RNA polymerase sigma factor, sigma-70 family</fullName>
    </submittedName>
</protein>
<organism evidence="7 8">
    <name type="scientific">Catalinimonas alkaloidigena</name>
    <dbReference type="NCBI Taxonomy" id="1075417"/>
    <lineage>
        <taxon>Bacteria</taxon>
        <taxon>Pseudomonadati</taxon>
        <taxon>Bacteroidota</taxon>
        <taxon>Cytophagia</taxon>
        <taxon>Cytophagales</taxon>
        <taxon>Catalimonadaceae</taxon>
        <taxon>Catalinimonas</taxon>
    </lineage>
</organism>
<evidence type="ECO:0000256" key="3">
    <source>
        <dbReference type="ARBA" id="ARBA00023082"/>
    </source>
</evidence>
<dbReference type="PANTHER" id="PTHR43133">
    <property type="entry name" value="RNA POLYMERASE ECF-TYPE SIGMA FACTO"/>
    <property type="match status" value="1"/>
</dbReference>
<evidence type="ECO:0000313" key="8">
    <source>
        <dbReference type="Proteomes" id="UP000198510"/>
    </source>
</evidence>
<dbReference type="InterPro" id="IPR014284">
    <property type="entry name" value="RNA_pol_sigma-70_dom"/>
</dbReference>
<keyword evidence="2" id="KW-0805">Transcription regulation</keyword>
<evidence type="ECO:0000259" key="5">
    <source>
        <dbReference type="Pfam" id="PF04542"/>
    </source>
</evidence>
<dbReference type="Pfam" id="PF04542">
    <property type="entry name" value="Sigma70_r2"/>
    <property type="match status" value="1"/>
</dbReference>
<keyword evidence="4" id="KW-0804">Transcription</keyword>
<dbReference type="GO" id="GO:0003677">
    <property type="term" value="F:DNA binding"/>
    <property type="evidence" value="ECO:0007669"/>
    <property type="project" value="InterPro"/>
</dbReference>
<dbReference type="SUPFAM" id="SSF88946">
    <property type="entry name" value="Sigma2 domain of RNA polymerase sigma factors"/>
    <property type="match status" value="1"/>
</dbReference>
<gene>
    <name evidence="7" type="ORF">SAMN05421823_102179</name>
</gene>
<dbReference type="RefSeq" id="WP_089679630.1">
    <property type="nucleotide sequence ID" value="NZ_FNFO01000002.1"/>
</dbReference>
<dbReference type="InterPro" id="IPR039425">
    <property type="entry name" value="RNA_pol_sigma-70-like"/>
</dbReference>
<dbReference type="OrthoDB" id="9795666at2"/>
<dbReference type="InterPro" id="IPR013324">
    <property type="entry name" value="RNA_pol_sigma_r3/r4-like"/>
</dbReference>
<dbReference type="Pfam" id="PF08281">
    <property type="entry name" value="Sigma70_r4_2"/>
    <property type="match status" value="1"/>
</dbReference>
<keyword evidence="8" id="KW-1185">Reference proteome</keyword>
<dbReference type="SUPFAM" id="SSF88659">
    <property type="entry name" value="Sigma3 and sigma4 domains of RNA polymerase sigma factors"/>
    <property type="match status" value="1"/>
</dbReference>
<evidence type="ECO:0000256" key="2">
    <source>
        <dbReference type="ARBA" id="ARBA00023015"/>
    </source>
</evidence>
<comment type="similarity">
    <text evidence="1">Belongs to the sigma-70 factor family. ECF subfamily.</text>
</comment>
<dbReference type="Proteomes" id="UP000198510">
    <property type="component" value="Unassembled WGS sequence"/>
</dbReference>
<evidence type="ECO:0000256" key="4">
    <source>
        <dbReference type="ARBA" id="ARBA00023163"/>
    </source>
</evidence>